<feature type="transmembrane region" description="Helical" evidence="7">
    <location>
        <begin position="92"/>
        <end position="109"/>
    </location>
</feature>
<feature type="transmembrane region" description="Helical" evidence="7">
    <location>
        <begin position="357"/>
        <end position="377"/>
    </location>
</feature>
<comment type="similarity">
    <text evidence="2">Belongs to the major facilitator superfamily. TCR/Tet family.</text>
</comment>
<feature type="transmembrane region" description="Helical" evidence="7">
    <location>
        <begin position="278"/>
        <end position="300"/>
    </location>
</feature>
<dbReference type="PROSITE" id="PS50850">
    <property type="entry name" value="MFS"/>
    <property type="match status" value="1"/>
</dbReference>
<evidence type="ECO:0000256" key="7">
    <source>
        <dbReference type="SAM" id="Phobius"/>
    </source>
</evidence>
<protein>
    <recommendedName>
        <fullName evidence="8">Major facilitator superfamily (MFS) profile domain-containing protein</fullName>
    </recommendedName>
</protein>
<evidence type="ECO:0000256" key="4">
    <source>
        <dbReference type="ARBA" id="ARBA00022989"/>
    </source>
</evidence>
<keyword evidence="3 7" id="KW-0812">Transmembrane</keyword>
<dbReference type="AlphaFoldDB" id="A0A438MU53"/>
<evidence type="ECO:0000256" key="2">
    <source>
        <dbReference type="ARBA" id="ARBA00007520"/>
    </source>
</evidence>
<keyword evidence="5 7" id="KW-0472">Membrane</keyword>
<feature type="transmembrane region" description="Helical" evidence="7">
    <location>
        <begin position="320"/>
        <end position="345"/>
    </location>
</feature>
<evidence type="ECO:0000256" key="5">
    <source>
        <dbReference type="ARBA" id="ARBA00023136"/>
    </source>
</evidence>
<dbReference type="Gene3D" id="1.20.1250.20">
    <property type="entry name" value="MFS general substrate transporter like domains"/>
    <property type="match status" value="1"/>
</dbReference>
<feature type="transmembrane region" description="Helical" evidence="7">
    <location>
        <begin position="179"/>
        <end position="201"/>
    </location>
</feature>
<feature type="transmembrane region" description="Helical" evidence="7">
    <location>
        <begin position="440"/>
        <end position="467"/>
    </location>
</feature>
<dbReference type="OrthoDB" id="10021397at2759"/>
<accession>A0A438MU53</accession>
<feature type="transmembrane region" description="Helical" evidence="7">
    <location>
        <begin position="54"/>
        <end position="80"/>
    </location>
</feature>
<dbReference type="GO" id="GO:0022857">
    <property type="term" value="F:transmembrane transporter activity"/>
    <property type="evidence" value="ECO:0007669"/>
    <property type="project" value="InterPro"/>
</dbReference>
<evidence type="ECO:0000256" key="1">
    <source>
        <dbReference type="ARBA" id="ARBA00004141"/>
    </source>
</evidence>
<evidence type="ECO:0000313" key="9">
    <source>
        <dbReference type="EMBL" id="RVX67265.1"/>
    </source>
</evidence>
<gene>
    <name evidence="9" type="ORF">B0A52_09302</name>
</gene>
<name>A0A438MU53_EXOME</name>
<comment type="caution">
    <text evidence="9">The sequence shown here is derived from an EMBL/GenBank/DDBJ whole genome shotgun (WGS) entry which is preliminary data.</text>
</comment>
<dbReference type="InterPro" id="IPR036259">
    <property type="entry name" value="MFS_trans_sf"/>
</dbReference>
<feature type="transmembrane region" description="Helical" evidence="7">
    <location>
        <begin position="411"/>
        <end position="428"/>
    </location>
</feature>
<feature type="transmembrane region" description="Helical" evidence="7">
    <location>
        <begin position="207"/>
        <end position="229"/>
    </location>
</feature>
<organism evidence="9 10">
    <name type="scientific">Exophiala mesophila</name>
    <name type="common">Black yeast-like fungus</name>
    <dbReference type="NCBI Taxonomy" id="212818"/>
    <lineage>
        <taxon>Eukaryota</taxon>
        <taxon>Fungi</taxon>
        <taxon>Dikarya</taxon>
        <taxon>Ascomycota</taxon>
        <taxon>Pezizomycotina</taxon>
        <taxon>Eurotiomycetes</taxon>
        <taxon>Chaetothyriomycetidae</taxon>
        <taxon>Chaetothyriales</taxon>
        <taxon>Herpotrichiellaceae</taxon>
        <taxon>Exophiala</taxon>
    </lineage>
</organism>
<proteinExistence type="inferred from homology"/>
<dbReference type="PANTHER" id="PTHR23501">
    <property type="entry name" value="MAJOR FACILITATOR SUPERFAMILY"/>
    <property type="match status" value="1"/>
</dbReference>
<feature type="transmembrane region" description="Helical" evidence="7">
    <location>
        <begin position="121"/>
        <end position="140"/>
    </location>
</feature>
<dbReference type="InterPro" id="IPR011701">
    <property type="entry name" value="MFS"/>
</dbReference>
<feature type="transmembrane region" description="Helical" evidence="7">
    <location>
        <begin position="526"/>
        <end position="545"/>
    </location>
</feature>
<dbReference type="Proteomes" id="UP000288859">
    <property type="component" value="Unassembled WGS sequence"/>
</dbReference>
<evidence type="ECO:0000256" key="3">
    <source>
        <dbReference type="ARBA" id="ARBA00022692"/>
    </source>
</evidence>
<feature type="region of interest" description="Disordered" evidence="6">
    <location>
        <begin position="1"/>
        <end position="44"/>
    </location>
</feature>
<keyword evidence="4 7" id="KW-1133">Transmembrane helix</keyword>
<dbReference type="SUPFAM" id="SSF103473">
    <property type="entry name" value="MFS general substrate transporter"/>
    <property type="match status" value="2"/>
</dbReference>
<dbReference type="CDD" id="cd17502">
    <property type="entry name" value="MFS_Azr1_MDR_like"/>
    <property type="match status" value="1"/>
</dbReference>
<feature type="transmembrane region" description="Helical" evidence="7">
    <location>
        <begin position="250"/>
        <end position="272"/>
    </location>
</feature>
<dbReference type="GO" id="GO:0005886">
    <property type="term" value="C:plasma membrane"/>
    <property type="evidence" value="ECO:0007669"/>
    <property type="project" value="TreeGrafter"/>
</dbReference>
<dbReference type="PANTHER" id="PTHR23501:SF193">
    <property type="entry name" value="MULTIDRUG TRANSPORTER, PUTATIVE (AFU_ORTHOLOGUE AFUA_8G00940)-RELATED"/>
    <property type="match status" value="1"/>
</dbReference>
<reference evidence="9 10" key="1">
    <citation type="submission" date="2017-03" db="EMBL/GenBank/DDBJ databases">
        <title>Genomes of endolithic fungi from Antarctica.</title>
        <authorList>
            <person name="Coleine C."/>
            <person name="Masonjones S."/>
            <person name="Stajich J.E."/>
        </authorList>
    </citation>
    <scope>NUCLEOTIDE SEQUENCE [LARGE SCALE GENOMIC DNA]</scope>
    <source>
        <strain evidence="9 10">CCFEE 6314</strain>
    </source>
</reference>
<dbReference type="EMBL" id="NAJM01000050">
    <property type="protein sequence ID" value="RVX67265.1"/>
    <property type="molecule type" value="Genomic_DNA"/>
</dbReference>
<feature type="transmembrane region" description="Helical" evidence="7">
    <location>
        <begin position="384"/>
        <end position="405"/>
    </location>
</feature>
<dbReference type="Gene3D" id="1.20.1720.10">
    <property type="entry name" value="Multidrug resistance protein D"/>
    <property type="match status" value="1"/>
</dbReference>
<dbReference type="Pfam" id="PF07690">
    <property type="entry name" value="MFS_1"/>
    <property type="match status" value="1"/>
</dbReference>
<feature type="domain" description="Major facilitator superfamily (MFS) profile" evidence="8">
    <location>
        <begin position="57"/>
        <end position="549"/>
    </location>
</feature>
<evidence type="ECO:0000256" key="6">
    <source>
        <dbReference type="SAM" id="MobiDB-lite"/>
    </source>
</evidence>
<dbReference type="VEuPathDB" id="FungiDB:PV10_02322"/>
<dbReference type="InterPro" id="IPR020846">
    <property type="entry name" value="MFS_dom"/>
</dbReference>
<evidence type="ECO:0000313" key="10">
    <source>
        <dbReference type="Proteomes" id="UP000288859"/>
    </source>
</evidence>
<comment type="subcellular location">
    <subcellularLocation>
        <location evidence="1">Membrane</location>
        <topology evidence="1">Multi-pass membrane protein</topology>
    </subcellularLocation>
</comment>
<sequence length="565" mass="60628">MERQEHPELTISPAMATSTDRTSAEACESGEIMPRATDEGSQKPETTYLGPGHLVLLMLALSLVVLMVTLDISVVATAIPKITDEFNTIADIGWYAATYSLSTAALQPLTGKAYTFFPLKWAYLTFVAVFEIGSLLSALARSSKMLIIGRAIQGMGGAGLLNGALTMIAIAADTAKRPILISLVMATGGMGQLIGPLIGGVFSEHVSWRWCFWINLPIGGVVFVGMLPIRFPMYQRQKTLWTFRHVVRNFDLLGFALFAPACVMLLLALQWGGVEYSWSSAAIIGLFCGSACAFASFFFWESCVGETAMMPLSLMRRRVIYSSLLTAFFQYGGMLVLTYYLPLWFQAIKGTTPTLSAVYTLPTFISQLIAAIVAGIITSQTGFLTPLAFVGGCAGVISAGLMTTFHVHTGAGAWISYQILAGVGRGLSMQQPIQAVQSVVTSDLVAVATAMVGWAQLLGVAVLLGFAQTTFINVLPQALGRYAPSVDVNEAIKSGATNIVETIKARGDGVVVAQVLMAYNEAVVRVFYLALGCALFGLITCLGIWNTKMETKRSKLKKEAAEEKA</sequence>
<evidence type="ECO:0000259" key="8">
    <source>
        <dbReference type="PROSITE" id="PS50850"/>
    </source>
</evidence>